<dbReference type="OrthoDB" id="9814760at2"/>
<name>A0A1Y6CPZ3_9BACT</name>
<feature type="region of interest" description="Disordered" evidence="1">
    <location>
        <begin position="627"/>
        <end position="666"/>
    </location>
</feature>
<dbReference type="SUPFAM" id="SSF53474">
    <property type="entry name" value="alpha/beta-Hydrolases"/>
    <property type="match status" value="1"/>
</dbReference>
<dbReference type="AlphaFoldDB" id="A0A1Y6CPZ3"/>
<reference evidence="3" key="1">
    <citation type="submission" date="2017-04" db="EMBL/GenBank/DDBJ databases">
        <authorList>
            <person name="Varghese N."/>
            <person name="Submissions S."/>
        </authorList>
    </citation>
    <scope>NUCLEOTIDE SEQUENCE [LARGE SCALE GENOMIC DNA]</scope>
    <source>
        <strain evidence="3">RKEM611</strain>
    </source>
</reference>
<dbReference type="Proteomes" id="UP000192907">
    <property type="component" value="Unassembled WGS sequence"/>
</dbReference>
<dbReference type="EMBL" id="FWZT01000041">
    <property type="protein sequence ID" value="SMF82462.1"/>
    <property type="molecule type" value="Genomic_DNA"/>
</dbReference>
<evidence type="ECO:0000313" key="2">
    <source>
        <dbReference type="EMBL" id="SMF82462.1"/>
    </source>
</evidence>
<keyword evidence="3" id="KW-1185">Reference proteome</keyword>
<dbReference type="Gene3D" id="3.40.50.1820">
    <property type="entry name" value="alpha/beta hydrolase"/>
    <property type="match status" value="1"/>
</dbReference>
<evidence type="ECO:0000313" key="3">
    <source>
        <dbReference type="Proteomes" id="UP000192907"/>
    </source>
</evidence>
<organism evidence="2 3">
    <name type="scientific">Pseudobacteriovorax antillogorgiicola</name>
    <dbReference type="NCBI Taxonomy" id="1513793"/>
    <lineage>
        <taxon>Bacteria</taxon>
        <taxon>Pseudomonadati</taxon>
        <taxon>Bdellovibrionota</taxon>
        <taxon>Oligoflexia</taxon>
        <taxon>Oligoflexales</taxon>
        <taxon>Pseudobacteriovoracaceae</taxon>
        <taxon>Pseudobacteriovorax</taxon>
    </lineage>
</organism>
<dbReference type="InterPro" id="IPR029058">
    <property type="entry name" value="AB_hydrolase_fold"/>
</dbReference>
<protein>
    <recommendedName>
        <fullName evidence="4">Chlorophyllase enzyme</fullName>
    </recommendedName>
</protein>
<accession>A0A1Y6CPZ3</accession>
<evidence type="ECO:0008006" key="4">
    <source>
        <dbReference type="Google" id="ProtNLM"/>
    </source>
</evidence>
<dbReference type="RefSeq" id="WP_132326101.1">
    <property type="nucleotide sequence ID" value="NZ_FWZT01000041.1"/>
</dbReference>
<gene>
    <name evidence="2" type="ORF">SAMN06296036_14117</name>
</gene>
<dbReference type="STRING" id="1513793.SAMN06296036_14117"/>
<proteinExistence type="predicted"/>
<evidence type="ECO:0000256" key="1">
    <source>
        <dbReference type="SAM" id="MobiDB-lite"/>
    </source>
</evidence>
<sequence length="666" mass="73990">MLWILAMLSVTVVGLQGACAEKQNYRKAQRTEQLSNESEEDGDPSKAPLQEEFRLKSQILEDIDPLEYGPYEFQNTPYASEPGVDPVVLPIPEVNVDARGMIYLPLGVDPNEKFPVIVIFTGNHSSCGIEAADPGDPRVDVSVEYRLTGACPEGQIEAPSHLGYEYLARQLTSWGYAVVSINPNLGVQGVSGLFEDDALLIRKRAALLRKNIDYIKSDVPLGDRLDFNQLGLVGHSRGGETVRAFYNIYDEPGEFQVRAIYEIAPVDFGTGVEAFDPGGIPWAVLIGACDGDVSTYGGINPYLRLAAQKEGTSFKTITTLLGANHNFFNTEWQNTDARLCQGEQQELWDYTAPLSPEGEEFGIGALKGVKGSEAQRTMTRALVSSFFRAFLGAQKKPEFGRIFDPIYRLPSKLDDIGKVLRETTDYTQSAFVDEVSSLGTVGQEYIEFSSNIQDVELRNLVELTWQTSSSVLFYQSNLWEDEKDLSEYQTLSIPIARREICNISIIQENCAPAIEMDFSIQLVAADESLSKPILASSILSLSNIINRDFEFAGNSLLYKPLLFDTLVLPIAELSGKLASVSEGAFDFSQVKGIRYTLNQSEAGTIFLSRRARLSKKAIEFSPNQPVGKLSLRNRTPKPENSLQRKQKRPGVEPEQWKTIKRKAIRR</sequence>